<reference evidence="2 3" key="1">
    <citation type="submission" date="2013-03" db="EMBL/GenBank/DDBJ databases">
        <title>The Genome Sequence of Enterococcus columbae ATCC_51263 (PacBio/Illumina hybrid assembly).</title>
        <authorList>
            <consortium name="The Broad Institute Genomics Platform"/>
            <consortium name="The Broad Institute Genome Sequencing Center for Infectious Disease"/>
            <person name="Earl A."/>
            <person name="Russ C."/>
            <person name="Gilmore M."/>
            <person name="Surin D."/>
            <person name="Walker B."/>
            <person name="Young S."/>
            <person name="Zeng Q."/>
            <person name="Gargeya S."/>
            <person name="Fitzgerald M."/>
            <person name="Haas B."/>
            <person name="Abouelleil A."/>
            <person name="Allen A.W."/>
            <person name="Alvarado L."/>
            <person name="Arachchi H.M."/>
            <person name="Berlin A.M."/>
            <person name="Chapman S.B."/>
            <person name="Gainer-Dewar J."/>
            <person name="Goldberg J."/>
            <person name="Griggs A."/>
            <person name="Gujja S."/>
            <person name="Hansen M."/>
            <person name="Howarth C."/>
            <person name="Imamovic A."/>
            <person name="Ireland A."/>
            <person name="Larimer J."/>
            <person name="McCowan C."/>
            <person name="Murphy C."/>
            <person name="Pearson M."/>
            <person name="Poon T.W."/>
            <person name="Priest M."/>
            <person name="Roberts A."/>
            <person name="Saif S."/>
            <person name="Shea T."/>
            <person name="Sisk P."/>
            <person name="Sykes S."/>
            <person name="Wortman J."/>
            <person name="Nusbaum C."/>
            <person name="Birren B."/>
        </authorList>
    </citation>
    <scope>NUCLEOTIDE SEQUENCE [LARGE SCALE GENOMIC DNA]</scope>
    <source>
        <strain evidence="2 3">ATCC 51263</strain>
    </source>
</reference>
<dbReference type="eggNOG" id="COG1390">
    <property type="taxonomic scope" value="Bacteria"/>
</dbReference>
<comment type="caution">
    <text evidence="2">The sequence shown here is derived from an EMBL/GenBank/DDBJ whole genome shotgun (WGS) entry which is preliminary data.</text>
</comment>
<gene>
    <name evidence="2" type="ORF">I568_01371</name>
</gene>
<dbReference type="EMBL" id="ASWJ01000006">
    <property type="protein sequence ID" value="EOW83924.1"/>
    <property type="molecule type" value="Genomic_DNA"/>
</dbReference>
<dbReference type="Proteomes" id="UP000014113">
    <property type="component" value="Unassembled WGS sequence"/>
</dbReference>
<evidence type="ECO:0008006" key="4">
    <source>
        <dbReference type="Google" id="ProtNLM"/>
    </source>
</evidence>
<dbReference type="PATRIC" id="fig|1121865.3.peg.1672"/>
<keyword evidence="3" id="KW-1185">Reference proteome</keyword>
<dbReference type="SUPFAM" id="SSF160527">
    <property type="entry name" value="V-type ATPase subunit E-like"/>
    <property type="match status" value="1"/>
</dbReference>
<evidence type="ECO:0000313" key="3">
    <source>
        <dbReference type="Proteomes" id="UP000014113"/>
    </source>
</evidence>
<proteinExistence type="predicted"/>
<dbReference type="AlphaFoldDB" id="S0K4E4"/>
<keyword evidence="1" id="KW-0175">Coiled coil</keyword>
<feature type="coiled-coil region" evidence="1">
    <location>
        <begin position="24"/>
        <end position="66"/>
    </location>
</feature>
<dbReference type="OrthoDB" id="2166166at2"/>
<evidence type="ECO:0000313" key="2">
    <source>
        <dbReference type="EMBL" id="EOW83924.1"/>
    </source>
</evidence>
<dbReference type="RefSeq" id="WP_016183837.1">
    <property type="nucleotide sequence ID" value="NZ_JXKI01000003.1"/>
</dbReference>
<dbReference type="STRING" id="1121865.OMW_01728"/>
<sequence length="194" mass="22155">MSAIDKIIAKIDEQAALELQNYENTELAQINQSYEQQLAQLEQDKARQLAKQTETIEKKYKQLHNRQEVEARQAVLNEKQYYLEKLFVAASNQMSQWSKAEMTQFASDALATLSLSGKVQFIPGELSKAALDQEWLAKMNQQLPFELVYSSTTIANQAGFIVDDQGVQYNFIFENLIKDIQASMSFELANRLFG</sequence>
<protein>
    <recommendedName>
        <fullName evidence="4">V-type proton ATPase subunit E</fullName>
    </recommendedName>
</protein>
<accession>S0K4E4</accession>
<name>S0K4E4_9ENTE</name>
<evidence type="ECO:0000256" key="1">
    <source>
        <dbReference type="SAM" id="Coils"/>
    </source>
</evidence>
<organism evidence="2 3">
    <name type="scientific">Enterococcus columbae DSM 7374 = ATCC 51263</name>
    <dbReference type="NCBI Taxonomy" id="1121865"/>
    <lineage>
        <taxon>Bacteria</taxon>
        <taxon>Bacillati</taxon>
        <taxon>Bacillota</taxon>
        <taxon>Bacilli</taxon>
        <taxon>Lactobacillales</taxon>
        <taxon>Enterococcaceae</taxon>
        <taxon>Enterococcus</taxon>
    </lineage>
</organism>